<sequence length="169" mass="17740">MSYQQPAQSPFPGQDSQPEAKQSPWKTPKSKLFWPMVAGAVVLWIIVAVLVFSSDSSRGVTRFILVGLGIAMVYGVRYVEGLQRQKEARSASQMGSPLPQSGYDPTAAGYGQLSAPQAYGQPAGYGQGGYGQHHGTQQGMGQQQAGAPQGYGQGSAGYGQPPAGYGQPT</sequence>
<gene>
    <name evidence="3" type="ORF">MANAM107_16100</name>
</gene>
<keyword evidence="2" id="KW-1133">Transmembrane helix</keyword>
<dbReference type="Proteomes" id="UP000824496">
    <property type="component" value="Chromosome"/>
</dbReference>
<feature type="region of interest" description="Disordered" evidence="1">
    <location>
        <begin position="120"/>
        <end position="169"/>
    </location>
</feature>
<dbReference type="RefSeq" id="WP_223907158.1">
    <property type="nucleotide sequence ID" value="NZ_AP025017.1"/>
</dbReference>
<evidence type="ECO:0000313" key="4">
    <source>
        <dbReference type="Proteomes" id="UP000824496"/>
    </source>
</evidence>
<feature type="compositionally biased region" description="Low complexity" evidence="1">
    <location>
        <begin position="133"/>
        <end position="148"/>
    </location>
</feature>
<reference evidence="3 4" key="1">
    <citation type="submission" date="2021-08" db="EMBL/GenBank/DDBJ databases">
        <title>Whole genome sequence of novel Actinomyces species strain MAS-1.</title>
        <authorList>
            <person name="Saito M."/>
            <person name="Kuwahara N."/>
            <person name="Takizawa T."/>
            <person name="Gotouda H."/>
            <person name="Ochiai T."/>
        </authorList>
    </citation>
    <scope>NUCLEOTIDE SEQUENCE [LARGE SCALE GENOMIC DNA]</scope>
    <source>
        <strain evidence="3 4">MAS-1</strain>
    </source>
</reference>
<dbReference type="EMBL" id="AP025017">
    <property type="protein sequence ID" value="BDA64776.1"/>
    <property type="molecule type" value="Genomic_DNA"/>
</dbReference>
<keyword evidence="2" id="KW-0472">Membrane</keyword>
<feature type="compositionally biased region" description="Polar residues" evidence="1">
    <location>
        <begin position="90"/>
        <end position="99"/>
    </location>
</feature>
<feature type="compositionally biased region" description="Gly residues" evidence="1">
    <location>
        <begin position="123"/>
        <end position="132"/>
    </location>
</feature>
<feature type="region of interest" description="Disordered" evidence="1">
    <location>
        <begin position="88"/>
        <end position="107"/>
    </location>
</feature>
<evidence type="ECO:0000256" key="1">
    <source>
        <dbReference type="SAM" id="MobiDB-lite"/>
    </source>
</evidence>
<accession>A0ABN6K751</accession>
<name>A0ABN6K751_9ACTO</name>
<feature type="transmembrane region" description="Helical" evidence="2">
    <location>
        <begin position="32"/>
        <end position="53"/>
    </location>
</feature>
<feature type="transmembrane region" description="Helical" evidence="2">
    <location>
        <begin position="59"/>
        <end position="79"/>
    </location>
</feature>
<keyword evidence="4" id="KW-1185">Reference proteome</keyword>
<organism evidence="3 4">
    <name type="scientific">Actinomyces capricornis</name>
    <dbReference type="NCBI Taxonomy" id="2755559"/>
    <lineage>
        <taxon>Bacteria</taxon>
        <taxon>Bacillati</taxon>
        <taxon>Actinomycetota</taxon>
        <taxon>Actinomycetes</taxon>
        <taxon>Actinomycetales</taxon>
        <taxon>Actinomycetaceae</taxon>
        <taxon>Actinomyces</taxon>
    </lineage>
</organism>
<feature type="region of interest" description="Disordered" evidence="1">
    <location>
        <begin position="1"/>
        <end position="25"/>
    </location>
</feature>
<evidence type="ECO:0000256" key="2">
    <source>
        <dbReference type="SAM" id="Phobius"/>
    </source>
</evidence>
<protein>
    <submittedName>
        <fullName evidence="3">Uncharacterized protein</fullName>
    </submittedName>
</protein>
<evidence type="ECO:0000313" key="3">
    <source>
        <dbReference type="EMBL" id="BDA64776.1"/>
    </source>
</evidence>
<keyword evidence="2" id="KW-0812">Transmembrane</keyword>
<feature type="compositionally biased region" description="Low complexity" evidence="1">
    <location>
        <begin position="158"/>
        <end position="169"/>
    </location>
</feature>
<proteinExistence type="predicted"/>